<evidence type="ECO:0000313" key="2">
    <source>
        <dbReference type="EMBL" id="CAL8081234.1"/>
    </source>
</evidence>
<dbReference type="PROSITE" id="PS00134">
    <property type="entry name" value="TRYPSIN_HIS"/>
    <property type="match status" value="1"/>
</dbReference>
<feature type="domain" description="Peptidase S1" evidence="1">
    <location>
        <begin position="130"/>
        <end position="384"/>
    </location>
</feature>
<dbReference type="InterPro" id="IPR009003">
    <property type="entry name" value="Peptidase_S1_PA"/>
</dbReference>
<accession>A0ABP1PZ75</accession>
<name>A0ABP1PZ75_9HEXA</name>
<comment type="caution">
    <text evidence="2">The sequence shown here is derived from an EMBL/GenBank/DDBJ whole genome shotgun (WGS) entry which is preliminary data.</text>
</comment>
<sequence>MLQFLENGIQARAYFTFGGYTTAPVTQATRTMVTASAAVNCTCVPFYYCDEGQVVSDGNGVIDIREGWPCRSVLEVCCRNPRATPTPSMPVTGGPVTSPPGGGSTTVGTAIPGFIPQCGTLNPNGVHARILGFKDSETQFGEYPWQAAILEQKVIGGVWVLKFICGAALIWPSVVVTAAHCVKGKEAGHLIIRVGEWDTQTTNEFLPYQDIWGKEIVIHPQFYSGSLLNDVALVFLKTAAVLAPHVDTICLPEASPQVSYDGTSCWTTGWGKNAFGPAGEYQAILHEVEIPVVSQNICTTLLRNTSLGQKFSFHTSYLCAGGLKGKDSCSGDGGGPLVCPSLADPWRYVLAGVTSWGVGCGSYGVPGVYVDVSKFTTWIQSQVSQRVPTFNPRKVAVEAASSGSSSNSQGMVPNQYV</sequence>
<dbReference type="InterPro" id="IPR001254">
    <property type="entry name" value="Trypsin_dom"/>
</dbReference>
<dbReference type="PRINTS" id="PR00722">
    <property type="entry name" value="CHYMOTRYPSIN"/>
</dbReference>
<gene>
    <name evidence="2" type="ORF">ODALV1_LOCUS4862</name>
</gene>
<dbReference type="PANTHER" id="PTHR24258:SF129">
    <property type="entry name" value="LP15124P-RELATED"/>
    <property type="match status" value="1"/>
</dbReference>
<dbReference type="InterPro" id="IPR043504">
    <property type="entry name" value="Peptidase_S1_PA_chymotrypsin"/>
</dbReference>
<dbReference type="SMART" id="SM00020">
    <property type="entry name" value="Tryp_SPc"/>
    <property type="match status" value="1"/>
</dbReference>
<dbReference type="InterPro" id="IPR001314">
    <property type="entry name" value="Peptidase_S1A"/>
</dbReference>
<dbReference type="Pfam" id="PF18322">
    <property type="entry name" value="CLIP_1"/>
    <property type="match status" value="1"/>
</dbReference>
<proteinExistence type="predicted"/>
<dbReference type="CDD" id="cd00190">
    <property type="entry name" value="Tryp_SPc"/>
    <property type="match status" value="1"/>
</dbReference>
<protein>
    <recommendedName>
        <fullName evidence="1">Peptidase S1 domain-containing protein</fullName>
    </recommendedName>
</protein>
<dbReference type="InterPro" id="IPR018114">
    <property type="entry name" value="TRYPSIN_HIS"/>
</dbReference>
<dbReference type="Pfam" id="PF00089">
    <property type="entry name" value="Trypsin"/>
    <property type="match status" value="1"/>
</dbReference>
<dbReference type="PANTHER" id="PTHR24258">
    <property type="entry name" value="SERINE PROTEASE-RELATED"/>
    <property type="match status" value="1"/>
</dbReference>
<keyword evidence="3" id="KW-1185">Reference proteome</keyword>
<dbReference type="PROSITE" id="PS50240">
    <property type="entry name" value="TRYPSIN_DOM"/>
    <property type="match status" value="1"/>
</dbReference>
<evidence type="ECO:0000259" key="1">
    <source>
        <dbReference type="PROSITE" id="PS50240"/>
    </source>
</evidence>
<dbReference type="Gene3D" id="2.40.10.10">
    <property type="entry name" value="Trypsin-like serine proteases"/>
    <property type="match status" value="2"/>
</dbReference>
<dbReference type="Proteomes" id="UP001642540">
    <property type="component" value="Unassembled WGS sequence"/>
</dbReference>
<dbReference type="SUPFAM" id="SSF50494">
    <property type="entry name" value="Trypsin-like serine proteases"/>
    <property type="match status" value="1"/>
</dbReference>
<organism evidence="2 3">
    <name type="scientific">Orchesella dallaii</name>
    <dbReference type="NCBI Taxonomy" id="48710"/>
    <lineage>
        <taxon>Eukaryota</taxon>
        <taxon>Metazoa</taxon>
        <taxon>Ecdysozoa</taxon>
        <taxon>Arthropoda</taxon>
        <taxon>Hexapoda</taxon>
        <taxon>Collembola</taxon>
        <taxon>Entomobryomorpha</taxon>
        <taxon>Entomobryoidea</taxon>
        <taxon>Orchesellidae</taxon>
        <taxon>Orchesellinae</taxon>
        <taxon>Orchesella</taxon>
    </lineage>
</organism>
<dbReference type="EMBL" id="CAXLJM020000015">
    <property type="protein sequence ID" value="CAL8081234.1"/>
    <property type="molecule type" value="Genomic_DNA"/>
</dbReference>
<evidence type="ECO:0000313" key="3">
    <source>
        <dbReference type="Proteomes" id="UP001642540"/>
    </source>
</evidence>
<dbReference type="InterPro" id="IPR041515">
    <property type="entry name" value="PPAF-2-like_Clip"/>
</dbReference>
<reference evidence="2 3" key="1">
    <citation type="submission" date="2024-08" db="EMBL/GenBank/DDBJ databases">
        <authorList>
            <person name="Cucini C."/>
            <person name="Frati F."/>
        </authorList>
    </citation>
    <scope>NUCLEOTIDE SEQUENCE [LARGE SCALE GENOMIC DNA]</scope>
</reference>